<evidence type="ECO:0000313" key="2">
    <source>
        <dbReference type="EMBL" id="KHO10678.1"/>
    </source>
</evidence>
<dbReference type="OrthoDB" id="5014592at2759"/>
<dbReference type="AlphaFoldDB" id="A0A0B2X717"/>
<sequence>MTSSNYSKLCDFSLQRHYPTKRLLLDGHGSHHTIEFITYCEQHNIVPFGLPPNLAHLLQTLDVVVFQPLKHYHAKALDLIVRDGVNISKLEFLAVIKGVRPQAFKESTILSAFRKTGIVPFNPLLKLS</sequence>
<evidence type="ECO:0000259" key="1">
    <source>
        <dbReference type="Pfam" id="PF03184"/>
    </source>
</evidence>
<protein>
    <recommendedName>
        <fullName evidence="1">DDE-1 domain-containing protein</fullName>
    </recommendedName>
</protein>
<dbReference type="KEGG" id="maj:MAA_11729"/>
<gene>
    <name evidence="2" type="ORF">MAA_11729</name>
</gene>
<reference evidence="2 3" key="1">
    <citation type="journal article" date="2011" name="PLoS Genet.">
        <title>Genome sequencing and comparative transcriptomics of the model entomopathogenic fungi Metarhizium anisopliae and M. acridum.</title>
        <authorList>
            <person name="Gao Q."/>
            <person name="Jin K."/>
            <person name="Ying S.H."/>
            <person name="Zhang Y."/>
            <person name="Xiao G."/>
            <person name="Shang Y."/>
            <person name="Duan Z."/>
            <person name="Hu X."/>
            <person name="Xie X.Q."/>
            <person name="Zhou G."/>
            <person name="Peng G."/>
            <person name="Luo Z."/>
            <person name="Huang W."/>
            <person name="Wang B."/>
            <person name="Fang W."/>
            <person name="Wang S."/>
            <person name="Zhong Y."/>
            <person name="Ma L.J."/>
            <person name="St Leger R.J."/>
            <person name="Zhao G.P."/>
            <person name="Pei Y."/>
            <person name="Feng M.G."/>
            <person name="Xia Y."/>
            <person name="Wang C."/>
        </authorList>
    </citation>
    <scope>NUCLEOTIDE SEQUENCE [LARGE SCALE GENOMIC DNA]</scope>
    <source>
        <strain evidence="3">ARSEF 23 / ATCC MYA-3075</strain>
    </source>
</reference>
<comment type="caution">
    <text evidence="2">The sequence shown here is derived from an EMBL/GenBank/DDBJ whole genome shotgun (WGS) entry which is preliminary data.</text>
</comment>
<dbReference type="Proteomes" id="UP000002498">
    <property type="component" value="Unassembled WGS sequence"/>
</dbReference>
<dbReference type="HOGENOM" id="CLU_013929_2_4_1"/>
<dbReference type="GO" id="GO:0003676">
    <property type="term" value="F:nucleic acid binding"/>
    <property type="evidence" value="ECO:0007669"/>
    <property type="project" value="InterPro"/>
</dbReference>
<dbReference type="GeneID" id="23633177"/>
<proteinExistence type="predicted"/>
<dbReference type="EMBL" id="ADNJ02000015">
    <property type="protein sequence ID" value="KHO10678.1"/>
    <property type="molecule type" value="Genomic_DNA"/>
</dbReference>
<feature type="domain" description="DDE-1" evidence="1">
    <location>
        <begin position="23"/>
        <end position="113"/>
    </location>
</feature>
<accession>A0A0B2X717</accession>
<name>A0A0B2X717_METRA</name>
<dbReference type="RefSeq" id="XP_011410946.1">
    <property type="nucleotide sequence ID" value="XM_011412644.1"/>
</dbReference>
<keyword evidence="3" id="KW-1185">Reference proteome</keyword>
<evidence type="ECO:0000313" key="3">
    <source>
        <dbReference type="Proteomes" id="UP000002498"/>
    </source>
</evidence>
<dbReference type="InterPro" id="IPR004875">
    <property type="entry name" value="DDE_SF_endonuclease_dom"/>
</dbReference>
<dbReference type="Pfam" id="PF03184">
    <property type="entry name" value="DDE_1"/>
    <property type="match status" value="1"/>
</dbReference>
<reference evidence="2 3" key="2">
    <citation type="journal article" date="2014" name="Proc. Natl. Acad. Sci. U.S.A.">
        <title>Trajectory and genomic determinants of fungal-pathogen speciation and host adaptation.</title>
        <authorList>
            <person name="Hu X."/>
            <person name="Xiao G."/>
            <person name="Zheng P."/>
            <person name="Shang Y."/>
            <person name="Su Y."/>
            <person name="Zhang X."/>
            <person name="Liu X."/>
            <person name="Zhan S."/>
            <person name="St Leger R.J."/>
            <person name="Wang C."/>
        </authorList>
    </citation>
    <scope>GENOME REANNOTATION</scope>
    <source>
        <strain evidence="3">ARSEF 23 / ATCC MYA-3075</strain>
    </source>
</reference>
<organism evidence="2 3">
    <name type="scientific">Metarhizium robertsii (strain ARSEF 23 / ATCC MYA-3075)</name>
    <name type="common">Metarhizium anisopliae (strain ARSEF 23)</name>
    <dbReference type="NCBI Taxonomy" id="655844"/>
    <lineage>
        <taxon>Eukaryota</taxon>
        <taxon>Fungi</taxon>
        <taxon>Dikarya</taxon>
        <taxon>Ascomycota</taxon>
        <taxon>Pezizomycotina</taxon>
        <taxon>Sordariomycetes</taxon>
        <taxon>Hypocreomycetidae</taxon>
        <taxon>Hypocreales</taxon>
        <taxon>Clavicipitaceae</taxon>
        <taxon>Metarhizium</taxon>
    </lineage>
</organism>